<evidence type="ECO:0000259" key="1">
    <source>
        <dbReference type="Pfam" id="PF13354"/>
    </source>
</evidence>
<dbReference type="SUPFAM" id="SSF56601">
    <property type="entry name" value="beta-lactamase/transpeptidase-like"/>
    <property type="match status" value="1"/>
</dbReference>
<accession>A0ABV5X1B8</accession>
<dbReference type="RefSeq" id="WP_376840044.1">
    <property type="nucleotide sequence ID" value="NZ_JBHMAU010000048.1"/>
</dbReference>
<evidence type="ECO:0000313" key="2">
    <source>
        <dbReference type="EMBL" id="MFB9776230.1"/>
    </source>
</evidence>
<gene>
    <name evidence="2" type="ORF">ACFFN1_07410</name>
</gene>
<reference evidence="2 3" key="1">
    <citation type="submission" date="2024-09" db="EMBL/GenBank/DDBJ databases">
        <authorList>
            <person name="Sun Q."/>
            <person name="Mori K."/>
        </authorList>
    </citation>
    <scope>NUCLEOTIDE SEQUENCE [LARGE SCALE GENOMIC DNA]</scope>
    <source>
        <strain evidence="2 3">JCM 11683</strain>
    </source>
</reference>
<dbReference type="PANTHER" id="PTHR35333">
    <property type="entry name" value="BETA-LACTAMASE"/>
    <property type="match status" value="1"/>
</dbReference>
<feature type="domain" description="Beta-lactamase class A catalytic" evidence="1">
    <location>
        <begin position="18"/>
        <end position="238"/>
    </location>
</feature>
<dbReference type="InterPro" id="IPR000871">
    <property type="entry name" value="Beta-lactam_class-A"/>
</dbReference>
<protein>
    <submittedName>
        <fullName evidence="2">Serine hydrolase</fullName>
    </submittedName>
</protein>
<sequence>MTHELFTRLDGVEFSARAIDIDTGAEVFSHEPDRVLSTASIAKIFLLHAALQMREDGELRLDERLTRTAAERVHESGIWYLLDQPDLTIHDIGMLIGAFSDNYATNVLISRVGLDRVAQQIADLGYTASALHDFLRWPRPAGAPARLSSGSAAELSDYMARLSRDELFDSSTSEIMRRWLGAGADTSMVASYFEPDPLAHYYYTRGEWIVNKTGTDDTVRADTGIAFTRERRVAYAVFANWESGTDRVLEVMPIMREAGGLISAHLHA</sequence>
<dbReference type="InterPro" id="IPR045155">
    <property type="entry name" value="Beta-lactam_cat"/>
</dbReference>
<keyword evidence="2" id="KW-0378">Hydrolase</keyword>
<dbReference type="Pfam" id="PF13354">
    <property type="entry name" value="Beta-lactamase2"/>
    <property type="match status" value="1"/>
</dbReference>
<organism evidence="2 3">
    <name type="scientific">Brevibacterium otitidis</name>
    <dbReference type="NCBI Taxonomy" id="53364"/>
    <lineage>
        <taxon>Bacteria</taxon>
        <taxon>Bacillati</taxon>
        <taxon>Actinomycetota</taxon>
        <taxon>Actinomycetes</taxon>
        <taxon>Micrococcales</taxon>
        <taxon>Brevibacteriaceae</taxon>
        <taxon>Brevibacterium</taxon>
    </lineage>
</organism>
<dbReference type="PANTHER" id="PTHR35333:SF3">
    <property type="entry name" value="BETA-LACTAMASE-TYPE TRANSPEPTIDASE FOLD CONTAINING PROTEIN"/>
    <property type="match status" value="1"/>
</dbReference>
<dbReference type="EMBL" id="JBHMAU010000048">
    <property type="protein sequence ID" value="MFB9776230.1"/>
    <property type="molecule type" value="Genomic_DNA"/>
</dbReference>
<evidence type="ECO:0000313" key="3">
    <source>
        <dbReference type="Proteomes" id="UP001589707"/>
    </source>
</evidence>
<comment type="caution">
    <text evidence="2">The sequence shown here is derived from an EMBL/GenBank/DDBJ whole genome shotgun (WGS) entry which is preliminary data.</text>
</comment>
<name>A0ABV5X1B8_9MICO</name>
<dbReference type="Proteomes" id="UP001589707">
    <property type="component" value="Unassembled WGS sequence"/>
</dbReference>
<dbReference type="GO" id="GO:0016787">
    <property type="term" value="F:hydrolase activity"/>
    <property type="evidence" value="ECO:0007669"/>
    <property type="project" value="UniProtKB-KW"/>
</dbReference>
<proteinExistence type="predicted"/>
<dbReference type="Gene3D" id="3.40.710.10">
    <property type="entry name" value="DD-peptidase/beta-lactamase superfamily"/>
    <property type="match status" value="1"/>
</dbReference>
<dbReference type="InterPro" id="IPR012338">
    <property type="entry name" value="Beta-lactam/transpept-like"/>
</dbReference>
<keyword evidence="3" id="KW-1185">Reference proteome</keyword>